<dbReference type="Pfam" id="PF01477">
    <property type="entry name" value="PLAT"/>
    <property type="match status" value="1"/>
</dbReference>
<sequence>NCVYTIYVRTGSIFKGGSDANMSVELIDTYNNSLTIDNIETWGGLMPSGWNYFERGNLDVFSGRGSCLSTTPCKLVLTSDGSGSHHGWYVNYAEVSITGPHLGCSQRLFTIEQWLATDTSPYELSATVDKCQGN</sequence>
<dbReference type="KEGG" id="smo:SELMODRAFT_17235"/>
<evidence type="ECO:0000313" key="3">
    <source>
        <dbReference type="EMBL" id="EFJ23018.1"/>
    </source>
</evidence>
<feature type="non-terminal residue" evidence="4">
    <location>
        <position position="134"/>
    </location>
</feature>
<dbReference type="STRING" id="88036.D8RBL8"/>
<dbReference type="KEGG" id="smo:SELMODRAFT_17238"/>
<accession>D8RBL8</accession>
<reference evidence="4 5" key="1">
    <citation type="journal article" date="2011" name="Science">
        <title>The Selaginella genome identifies genetic changes associated with the evolution of vascular plants.</title>
        <authorList>
            <person name="Banks J.A."/>
            <person name="Nishiyama T."/>
            <person name="Hasebe M."/>
            <person name="Bowman J.L."/>
            <person name="Gribskov M."/>
            <person name="dePamphilis C."/>
            <person name="Albert V.A."/>
            <person name="Aono N."/>
            <person name="Aoyama T."/>
            <person name="Ambrose B.A."/>
            <person name="Ashton N.W."/>
            <person name="Axtell M.J."/>
            <person name="Barker E."/>
            <person name="Barker M.S."/>
            <person name="Bennetzen J.L."/>
            <person name="Bonawitz N.D."/>
            <person name="Chapple C."/>
            <person name="Cheng C."/>
            <person name="Correa L.G."/>
            <person name="Dacre M."/>
            <person name="DeBarry J."/>
            <person name="Dreyer I."/>
            <person name="Elias M."/>
            <person name="Engstrom E.M."/>
            <person name="Estelle M."/>
            <person name="Feng L."/>
            <person name="Finet C."/>
            <person name="Floyd S.K."/>
            <person name="Frommer W.B."/>
            <person name="Fujita T."/>
            <person name="Gramzow L."/>
            <person name="Gutensohn M."/>
            <person name="Harholt J."/>
            <person name="Hattori M."/>
            <person name="Heyl A."/>
            <person name="Hirai T."/>
            <person name="Hiwatashi Y."/>
            <person name="Ishikawa M."/>
            <person name="Iwata M."/>
            <person name="Karol K.G."/>
            <person name="Koehler B."/>
            <person name="Kolukisaoglu U."/>
            <person name="Kubo M."/>
            <person name="Kurata T."/>
            <person name="Lalonde S."/>
            <person name="Li K."/>
            <person name="Li Y."/>
            <person name="Litt A."/>
            <person name="Lyons E."/>
            <person name="Manning G."/>
            <person name="Maruyama T."/>
            <person name="Michael T.P."/>
            <person name="Mikami K."/>
            <person name="Miyazaki S."/>
            <person name="Morinaga S."/>
            <person name="Murata T."/>
            <person name="Mueller-Roeber B."/>
            <person name="Nelson D.R."/>
            <person name="Obara M."/>
            <person name="Oguri Y."/>
            <person name="Olmstead R.G."/>
            <person name="Onodera N."/>
            <person name="Petersen B.L."/>
            <person name="Pils B."/>
            <person name="Prigge M."/>
            <person name="Rensing S.A."/>
            <person name="Riano-Pachon D.M."/>
            <person name="Roberts A.W."/>
            <person name="Sato Y."/>
            <person name="Scheller H.V."/>
            <person name="Schulz B."/>
            <person name="Schulz C."/>
            <person name="Shakirov E.V."/>
            <person name="Shibagaki N."/>
            <person name="Shinohara N."/>
            <person name="Shippen D.E."/>
            <person name="Soerensen I."/>
            <person name="Sotooka R."/>
            <person name="Sugimoto N."/>
            <person name="Sugita M."/>
            <person name="Sumikawa N."/>
            <person name="Tanurdzic M."/>
            <person name="Theissen G."/>
            <person name="Ulvskov P."/>
            <person name="Wakazuki S."/>
            <person name="Weng J.K."/>
            <person name="Willats W.W."/>
            <person name="Wipf D."/>
            <person name="Wolf P.G."/>
            <person name="Yang L."/>
            <person name="Zimmer A.D."/>
            <person name="Zhu Q."/>
            <person name="Mitros T."/>
            <person name="Hellsten U."/>
            <person name="Loque D."/>
            <person name="Otillar R."/>
            <person name="Salamov A."/>
            <person name="Schmutz J."/>
            <person name="Shapiro H."/>
            <person name="Lindquist E."/>
            <person name="Lucas S."/>
            <person name="Rokhsar D."/>
            <person name="Grigoriev I.V."/>
        </authorList>
    </citation>
    <scope>NUCLEOTIDE SEQUENCE [LARGE SCALE GENOMIC DNA]</scope>
</reference>
<evidence type="ECO:0000313" key="5">
    <source>
        <dbReference type="Proteomes" id="UP000001514"/>
    </source>
</evidence>
<evidence type="ECO:0000256" key="1">
    <source>
        <dbReference type="PROSITE-ProRule" id="PRU00152"/>
    </source>
</evidence>
<dbReference type="Gramene" id="EFJ23018">
    <property type="protein sequence ID" value="EFJ23018"/>
    <property type="gene ID" value="SELMODRAFT_17235"/>
</dbReference>
<dbReference type="OrthoDB" id="5322100at2759"/>
<dbReference type="OMA" id="HAKCSYQ"/>
<dbReference type="EMBL" id="GL377575">
    <property type="protein sequence ID" value="EFJ30519.1"/>
    <property type="molecule type" value="Genomic_DNA"/>
</dbReference>
<feature type="domain" description="PLAT" evidence="2">
    <location>
        <begin position="2"/>
        <end position="129"/>
    </location>
</feature>
<dbReference type="FunCoup" id="D8RBL8">
    <property type="interactions" value="587"/>
</dbReference>
<dbReference type="HOGENOM" id="CLU_092946_1_0_1"/>
<dbReference type="InterPro" id="IPR036392">
    <property type="entry name" value="PLAT/LH2_dom_sf"/>
</dbReference>
<protein>
    <recommendedName>
        <fullName evidence="2">PLAT domain-containing protein</fullName>
    </recommendedName>
</protein>
<dbReference type="AlphaFoldDB" id="D8RBL8"/>
<proteinExistence type="predicted"/>
<name>D8RBL8_SELML</name>
<dbReference type="Gramene" id="EFJ30519">
    <property type="protein sequence ID" value="EFJ30519"/>
    <property type="gene ID" value="SELMODRAFT_17238"/>
</dbReference>
<evidence type="ECO:0000313" key="4">
    <source>
        <dbReference type="EMBL" id="EFJ30519.1"/>
    </source>
</evidence>
<comment type="caution">
    <text evidence="1">Lacks conserved residue(s) required for the propagation of feature annotation.</text>
</comment>
<dbReference type="PANTHER" id="PTHR31718:SF0">
    <property type="entry name" value="PLAT DOMAIN-CONTAINING PROTEIN 2"/>
    <property type="match status" value="1"/>
</dbReference>
<dbReference type="PANTHER" id="PTHR31718">
    <property type="entry name" value="PLAT DOMAIN-CONTAINING PROTEIN"/>
    <property type="match status" value="1"/>
</dbReference>
<gene>
    <name evidence="3" type="ORF">SELMODRAFT_17235</name>
    <name evidence="4" type="ORF">SELMODRAFT_17238</name>
</gene>
<dbReference type="InterPro" id="IPR001024">
    <property type="entry name" value="PLAT/LH2_dom"/>
</dbReference>
<keyword evidence="5" id="KW-1185">Reference proteome</keyword>
<dbReference type="Proteomes" id="UP000001514">
    <property type="component" value="Unassembled WGS sequence"/>
</dbReference>
<dbReference type="Gene3D" id="2.60.60.20">
    <property type="entry name" value="PLAT/LH2 domain"/>
    <property type="match status" value="1"/>
</dbReference>
<dbReference type="PROSITE" id="PS50095">
    <property type="entry name" value="PLAT"/>
    <property type="match status" value="1"/>
</dbReference>
<evidence type="ECO:0000259" key="2">
    <source>
        <dbReference type="PROSITE" id="PS50095"/>
    </source>
</evidence>
<organism evidence="5">
    <name type="scientific">Selaginella moellendorffii</name>
    <name type="common">Spikemoss</name>
    <dbReference type="NCBI Taxonomy" id="88036"/>
    <lineage>
        <taxon>Eukaryota</taxon>
        <taxon>Viridiplantae</taxon>
        <taxon>Streptophyta</taxon>
        <taxon>Embryophyta</taxon>
        <taxon>Tracheophyta</taxon>
        <taxon>Lycopodiopsida</taxon>
        <taxon>Selaginellales</taxon>
        <taxon>Selaginellaceae</taxon>
        <taxon>Selaginella</taxon>
    </lineage>
</organism>
<dbReference type="EMBL" id="GL377594">
    <property type="protein sequence ID" value="EFJ23018.1"/>
    <property type="molecule type" value="Genomic_DNA"/>
</dbReference>
<dbReference type="InParanoid" id="D8RBL8"/>
<feature type="non-terminal residue" evidence="4">
    <location>
        <position position="1"/>
    </location>
</feature>
<dbReference type="eggNOG" id="ENOG502RZE1">
    <property type="taxonomic scope" value="Eukaryota"/>
</dbReference>
<dbReference type="SUPFAM" id="SSF49723">
    <property type="entry name" value="Lipase/lipooxygenase domain (PLAT/LH2 domain)"/>
    <property type="match status" value="1"/>
</dbReference>